<organism evidence="2">
    <name type="scientific">Cyberlindnera fabianii</name>
    <name type="common">Yeast</name>
    <name type="synonym">Hansenula fabianii</name>
    <dbReference type="NCBI Taxonomy" id="36022"/>
    <lineage>
        <taxon>Eukaryota</taxon>
        <taxon>Fungi</taxon>
        <taxon>Dikarya</taxon>
        <taxon>Ascomycota</taxon>
        <taxon>Saccharomycotina</taxon>
        <taxon>Saccharomycetes</taxon>
        <taxon>Phaffomycetales</taxon>
        <taxon>Phaffomycetaceae</taxon>
        <taxon>Cyberlindnera</taxon>
    </lineage>
</organism>
<dbReference type="Pfam" id="PF12937">
    <property type="entry name" value="F-box-like"/>
    <property type="match status" value="1"/>
</dbReference>
<gene>
    <name evidence="2" type="ORF">CYFA0S_02e05732g</name>
</gene>
<evidence type="ECO:0000313" key="2">
    <source>
        <dbReference type="EMBL" id="CDR38790.1"/>
    </source>
</evidence>
<reference evidence="2" key="1">
    <citation type="journal article" date="2014" name="Genome Announc.">
        <title>Genome sequence of the yeast Cyberlindnera fabianii (Hansenula fabianii).</title>
        <authorList>
            <person name="Freel K.C."/>
            <person name="Sarilar V."/>
            <person name="Neuveglise C."/>
            <person name="Devillers H."/>
            <person name="Friedrich A."/>
            <person name="Schacherer J."/>
        </authorList>
    </citation>
    <scope>NUCLEOTIDE SEQUENCE</scope>
    <source>
        <strain evidence="2">YJS4271</strain>
    </source>
</reference>
<dbReference type="AlphaFoldDB" id="A0A061ATS4"/>
<accession>A0A061ATS4</accession>
<proteinExistence type="predicted"/>
<dbReference type="EMBL" id="LK052887">
    <property type="protein sequence ID" value="CDR38790.1"/>
    <property type="molecule type" value="Genomic_DNA"/>
</dbReference>
<dbReference type="InterPro" id="IPR001810">
    <property type="entry name" value="F-box_dom"/>
</dbReference>
<protein>
    <submittedName>
        <fullName evidence="2">CYFA0S02e05732g1_1</fullName>
    </submittedName>
</protein>
<dbReference type="VEuPathDB" id="FungiDB:BON22_0090"/>
<feature type="domain" description="F-box" evidence="1">
    <location>
        <begin position="21"/>
        <end position="80"/>
    </location>
</feature>
<evidence type="ECO:0000259" key="1">
    <source>
        <dbReference type="PROSITE" id="PS50181"/>
    </source>
</evidence>
<name>A0A061ATS4_CYBFA</name>
<sequence length="589" mass="67321">MGKPCKRVLESESPTSTKRVKAALDTLPDEILIAIADLLPQQDVLSLMLSSKRFSRPCKIRLYRTIVICEKPQDAFFVTLTQMNGETLLSSWPKILNFFSIMHTNVIQGNTPEVFGYVEEIRSYNCLDSGGSDPYKKLTQADLQQLLSLRQMWDPVLSHFTNLKSLILPNIPLHKILLLPQATLNKIQTLSTQVDTTFEIKSSIIARLSNVTKLTLNLNPNLIAPAHLNKVKSYSLFTHLFPNVQHLELNGQFGVHDRNLEHTLRHYPLQDELGRTSWFAKGFELGQVAEDELSEDALHDYAEQVSWGNPYAGLDRNMAGRLTANMCNSLYDLPYVKTLTLANMVVFAHKDGEVVQTYIADQLEHGALEGLHFKNVHYFIDDFEFTETQRRSQISYPAGIYYHFTENFFQRSSCLSSLTIQQPIPSEDIEKERVEHWYSGLRALSKSLHKPKSISVELSEFLSLEQAVSYLSGLSDSLEVLTCTDHSILRRLCLRLVSCKATKECLLFENPADAEDELFIASKKVVEFINFTHRVDDYGQTTIKGPTFDYLKDEFIFLFANDARRVFNAFPKLKLLVLYGFPLRKEMLW</sequence>
<dbReference type="OrthoDB" id="3981114at2759"/>
<dbReference type="PROSITE" id="PS50181">
    <property type="entry name" value="FBOX"/>
    <property type="match status" value="1"/>
</dbReference>